<dbReference type="AlphaFoldDB" id="A0A3L8Q399"/>
<evidence type="ECO:0000313" key="2">
    <source>
        <dbReference type="Proteomes" id="UP000281474"/>
    </source>
</evidence>
<evidence type="ECO:0000313" key="1">
    <source>
        <dbReference type="EMBL" id="RLV61659.1"/>
    </source>
</evidence>
<comment type="caution">
    <text evidence="1">The sequence shown here is derived from an EMBL/GenBank/DDBJ whole genome shotgun (WGS) entry which is preliminary data.</text>
</comment>
<accession>A0A3L8Q399</accession>
<organism evidence="1 2">
    <name type="scientific">Parashewanella curva</name>
    <dbReference type="NCBI Taxonomy" id="2338552"/>
    <lineage>
        <taxon>Bacteria</taxon>
        <taxon>Pseudomonadati</taxon>
        <taxon>Pseudomonadota</taxon>
        <taxon>Gammaproteobacteria</taxon>
        <taxon>Alteromonadales</taxon>
        <taxon>Shewanellaceae</taxon>
        <taxon>Parashewanella</taxon>
    </lineage>
</organism>
<keyword evidence="2" id="KW-1185">Reference proteome</keyword>
<proteinExistence type="predicted"/>
<dbReference type="RefSeq" id="WP_121837058.1">
    <property type="nucleotide sequence ID" value="NZ_ML014753.1"/>
</dbReference>
<dbReference type="Proteomes" id="UP000281474">
    <property type="component" value="Unassembled WGS sequence"/>
</dbReference>
<protein>
    <submittedName>
        <fullName evidence="1">Uncharacterized protein</fullName>
    </submittedName>
</protein>
<reference evidence="1 2" key="1">
    <citation type="submission" date="2018-09" db="EMBL/GenBank/DDBJ databases">
        <title>Phylogeny of the Shewanellaceae, and recommendation for two new genera, Pseudoshewanella and Parashewanella.</title>
        <authorList>
            <person name="Wang G."/>
        </authorList>
    </citation>
    <scope>NUCLEOTIDE SEQUENCE [LARGE SCALE GENOMIC DNA]</scope>
    <source>
        <strain evidence="1 2">C51</strain>
    </source>
</reference>
<dbReference type="EMBL" id="QZEI01000001">
    <property type="protein sequence ID" value="RLV61659.1"/>
    <property type="molecule type" value="Genomic_DNA"/>
</dbReference>
<name>A0A3L8Q399_9GAMM</name>
<sequence length="107" mass="12044">MGGTGHCSDLLDSHALNFRYQDQDGYTGKIKYDLTVAVNCRSPEYHFHTKDDGPSWASKLTVQLSASINVAVSSNKTVRETLGRGTFQTSREWVDKHIITKHSVFKR</sequence>
<gene>
    <name evidence="1" type="ORF">D5018_00645</name>
</gene>